<sequence length="105" mass="11891">MDTNRPLISIIMQGEMFPFVIMELYGTLLHNCVGRVASVHLSDGQLRLNSTPWPADGVSSCLVNPVPVRHTSDWTCYCDPFGSGRLKEEWIHWHNSYIFLLNGVT</sequence>
<dbReference type="Proteomes" id="UP000027135">
    <property type="component" value="Unassembled WGS sequence"/>
</dbReference>
<accession>A0A067R774</accession>
<dbReference type="AlphaFoldDB" id="A0A067R774"/>
<evidence type="ECO:0000313" key="1">
    <source>
        <dbReference type="EMBL" id="KDR18292.1"/>
    </source>
</evidence>
<name>A0A067R774_ZOONE</name>
<dbReference type="EMBL" id="KK852695">
    <property type="protein sequence ID" value="KDR18292.1"/>
    <property type="molecule type" value="Genomic_DNA"/>
</dbReference>
<evidence type="ECO:0000313" key="2">
    <source>
        <dbReference type="Proteomes" id="UP000027135"/>
    </source>
</evidence>
<reference evidence="1 2" key="1">
    <citation type="journal article" date="2014" name="Nat. Commun.">
        <title>Molecular traces of alternative social organization in a termite genome.</title>
        <authorList>
            <person name="Terrapon N."/>
            <person name="Li C."/>
            <person name="Robertson H.M."/>
            <person name="Ji L."/>
            <person name="Meng X."/>
            <person name="Booth W."/>
            <person name="Chen Z."/>
            <person name="Childers C.P."/>
            <person name="Glastad K.M."/>
            <person name="Gokhale K."/>
            <person name="Gowin J."/>
            <person name="Gronenberg W."/>
            <person name="Hermansen R.A."/>
            <person name="Hu H."/>
            <person name="Hunt B.G."/>
            <person name="Huylmans A.K."/>
            <person name="Khalil S.M."/>
            <person name="Mitchell R.D."/>
            <person name="Munoz-Torres M.C."/>
            <person name="Mustard J.A."/>
            <person name="Pan H."/>
            <person name="Reese J.T."/>
            <person name="Scharf M.E."/>
            <person name="Sun F."/>
            <person name="Vogel H."/>
            <person name="Xiao J."/>
            <person name="Yang W."/>
            <person name="Yang Z."/>
            <person name="Yang Z."/>
            <person name="Zhou J."/>
            <person name="Zhu J."/>
            <person name="Brent C.S."/>
            <person name="Elsik C.G."/>
            <person name="Goodisman M.A."/>
            <person name="Liberles D.A."/>
            <person name="Roe R.M."/>
            <person name="Vargo E.L."/>
            <person name="Vilcinskas A."/>
            <person name="Wang J."/>
            <person name="Bornberg-Bauer E."/>
            <person name="Korb J."/>
            <person name="Zhang G."/>
            <person name="Liebig J."/>
        </authorList>
    </citation>
    <scope>NUCLEOTIDE SEQUENCE [LARGE SCALE GENOMIC DNA]</scope>
    <source>
        <tissue evidence="1">Whole organism</tissue>
    </source>
</reference>
<dbReference type="InParanoid" id="A0A067R774"/>
<organism evidence="1 2">
    <name type="scientific">Zootermopsis nevadensis</name>
    <name type="common">Dampwood termite</name>
    <dbReference type="NCBI Taxonomy" id="136037"/>
    <lineage>
        <taxon>Eukaryota</taxon>
        <taxon>Metazoa</taxon>
        <taxon>Ecdysozoa</taxon>
        <taxon>Arthropoda</taxon>
        <taxon>Hexapoda</taxon>
        <taxon>Insecta</taxon>
        <taxon>Pterygota</taxon>
        <taxon>Neoptera</taxon>
        <taxon>Polyneoptera</taxon>
        <taxon>Dictyoptera</taxon>
        <taxon>Blattodea</taxon>
        <taxon>Blattoidea</taxon>
        <taxon>Termitoidae</taxon>
        <taxon>Termopsidae</taxon>
        <taxon>Zootermopsis</taxon>
    </lineage>
</organism>
<gene>
    <name evidence="1" type="ORF">L798_06823</name>
</gene>
<protein>
    <submittedName>
        <fullName evidence="1">Uncharacterized protein</fullName>
    </submittedName>
</protein>
<proteinExistence type="predicted"/>
<keyword evidence="2" id="KW-1185">Reference proteome</keyword>